<keyword evidence="1" id="KW-0472">Membrane</keyword>
<accession>A0A5B1L9I9</accession>
<reference evidence="2 3" key="1">
    <citation type="submission" date="2019-09" db="EMBL/GenBank/DDBJ databases">
        <title>Nocardioides panacisoli sp. nov., isolated from the soil of a ginseng field.</title>
        <authorList>
            <person name="Cho C."/>
        </authorList>
    </citation>
    <scope>NUCLEOTIDE SEQUENCE [LARGE SCALE GENOMIC DNA]</scope>
    <source>
        <strain evidence="2 3">BN130099</strain>
    </source>
</reference>
<organism evidence="2 3">
    <name type="scientific">Nocardioides humilatus</name>
    <dbReference type="NCBI Taxonomy" id="2607660"/>
    <lineage>
        <taxon>Bacteria</taxon>
        <taxon>Bacillati</taxon>
        <taxon>Actinomycetota</taxon>
        <taxon>Actinomycetes</taxon>
        <taxon>Propionibacteriales</taxon>
        <taxon>Nocardioidaceae</taxon>
        <taxon>Nocardioides</taxon>
    </lineage>
</organism>
<feature type="transmembrane region" description="Helical" evidence="1">
    <location>
        <begin position="38"/>
        <end position="58"/>
    </location>
</feature>
<dbReference type="RefSeq" id="WP_149729981.1">
    <property type="nucleotide sequence ID" value="NZ_VUJV01000007.1"/>
</dbReference>
<evidence type="ECO:0000313" key="2">
    <source>
        <dbReference type="EMBL" id="KAA1416440.1"/>
    </source>
</evidence>
<feature type="transmembrane region" description="Helical" evidence="1">
    <location>
        <begin position="70"/>
        <end position="91"/>
    </location>
</feature>
<proteinExistence type="predicted"/>
<keyword evidence="1" id="KW-0812">Transmembrane</keyword>
<evidence type="ECO:0000313" key="3">
    <source>
        <dbReference type="Proteomes" id="UP000325003"/>
    </source>
</evidence>
<feature type="transmembrane region" description="Helical" evidence="1">
    <location>
        <begin position="97"/>
        <end position="118"/>
    </location>
</feature>
<gene>
    <name evidence="2" type="ORF">F0U44_19205</name>
</gene>
<dbReference type="AlphaFoldDB" id="A0A5B1L9I9"/>
<dbReference type="Pfam" id="PF11255">
    <property type="entry name" value="DUF3054"/>
    <property type="match status" value="1"/>
</dbReference>
<comment type="caution">
    <text evidence="2">The sequence shown here is derived from an EMBL/GenBank/DDBJ whole genome shotgun (WGS) entry which is preliminary data.</text>
</comment>
<dbReference type="Proteomes" id="UP000325003">
    <property type="component" value="Unassembled WGS sequence"/>
</dbReference>
<dbReference type="InterPro" id="IPR021414">
    <property type="entry name" value="DUF3054"/>
</dbReference>
<dbReference type="EMBL" id="VUJV01000007">
    <property type="protein sequence ID" value="KAA1416440.1"/>
    <property type="molecule type" value="Genomic_DNA"/>
</dbReference>
<name>A0A5B1L9I9_9ACTN</name>
<keyword evidence="1" id="KW-1133">Transmembrane helix</keyword>
<evidence type="ECO:0000256" key="1">
    <source>
        <dbReference type="SAM" id="Phobius"/>
    </source>
</evidence>
<protein>
    <submittedName>
        <fullName evidence="2">DUF3054 domain-containing protein</fullName>
    </submittedName>
</protein>
<keyword evidence="3" id="KW-1185">Reference proteome</keyword>
<reference evidence="2 3" key="2">
    <citation type="submission" date="2019-09" db="EMBL/GenBank/DDBJ databases">
        <authorList>
            <person name="Jin C."/>
        </authorList>
    </citation>
    <scope>NUCLEOTIDE SEQUENCE [LARGE SCALE GENOMIC DNA]</scope>
    <source>
        <strain evidence="2 3">BN130099</strain>
    </source>
</reference>
<sequence>MTTEARTAPRWLWPLLADLACVLALAAGGKNTHDGDDSWWVVLVIAWPFALAAVLAHVGLTSRGQDVRRLWPGGVTVLAVTYALGMALRAASGRGLATGFLVVAAIFLVVTMLGWRAVAQLLARRRSTPTR</sequence>